<dbReference type="EMBL" id="BMXO01000019">
    <property type="protein sequence ID" value="GGW69272.1"/>
    <property type="molecule type" value="Genomic_DNA"/>
</dbReference>
<dbReference type="Gene3D" id="3.30.950.30">
    <property type="entry name" value="Schlafen, AAA domain"/>
    <property type="match status" value="1"/>
</dbReference>
<keyword evidence="3" id="KW-1185">Reference proteome</keyword>
<dbReference type="InterPro" id="IPR007421">
    <property type="entry name" value="Schlafen_AlbA_2_dom"/>
</dbReference>
<evidence type="ECO:0000259" key="1">
    <source>
        <dbReference type="Pfam" id="PF04326"/>
    </source>
</evidence>
<dbReference type="PANTHER" id="PTHR30595">
    <property type="entry name" value="GLPR-RELATED TRANSCRIPTIONAL REPRESSOR"/>
    <property type="match status" value="1"/>
</dbReference>
<name>A0ABQ2WUU7_9GAMM</name>
<dbReference type="Proteomes" id="UP000647585">
    <property type="component" value="Unassembled WGS sequence"/>
</dbReference>
<reference evidence="3" key="1">
    <citation type="journal article" date="2019" name="Int. J. Syst. Evol. Microbiol.">
        <title>The Global Catalogue of Microorganisms (GCM) 10K type strain sequencing project: providing services to taxonomists for standard genome sequencing and annotation.</title>
        <authorList>
            <consortium name="The Broad Institute Genomics Platform"/>
            <consortium name="The Broad Institute Genome Sequencing Center for Infectious Disease"/>
            <person name="Wu L."/>
            <person name="Ma J."/>
        </authorList>
    </citation>
    <scope>NUCLEOTIDE SEQUENCE [LARGE SCALE GENOMIC DNA]</scope>
    <source>
        <strain evidence="3">KCTC 22157</strain>
    </source>
</reference>
<comment type="caution">
    <text evidence="2">The sequence shown here is derived from an EMBL/GenBank/DDBJ whole genome shotgun (WGS) entry which is preliminary data.</text>
</comment>
<accession>A0ABQ2WUU7</accession>
<sequence>MHEFTAEELLEQLQLLDECPRIEAKRGTDIGGSVMQTVCAFANEPGLGGGYLLLGVSEPDNEHEQFYVSGIHKTDQVLGELQTNCREQFEQSIPVSAETLQLHGKTVIQVFVPELEPAAKPCTFKGKFDKKNKRKTGVWRRGLNGDYECTQAEIEPLLLAKSGLGFEQVVLPGAEWDDLDPDIIDLYRQLRARVRPYAEELQVSDQEMLRALNLVKKHNGEWLPNVAGLLLMGKPLALRRLLPSVRVDYVRISGTQWVEDPEQRFRTTLDMREPLLRLIPKLEATILDDLPKHFRLDEGSTQRSDQPLLPQKVVREAVVNALMHRDYQVQQPILVVRYSNRIDIRNAGYSLKPETMLGEMGSKLRNPVLAAVLYDLNFAETKGSGIRTMRSLLHQVGLTAPVFSSHVIANEFQATYLLHQLLGEDQLAWLRQFKDLQLTNDEARALILAKETGAVDNAGLRAVTGLDTLSASQVLGRLHHQYGVLVKGGAGPATYYQLADWSFDLGELPLFHSQEAVNTGDLGVNTGDLGANKGDLSVNAGDLPDALALRIEELTPKTRKDKLWPVILWLCALRPYKAEQLASLLGGRSVKSLKSTHLNVMREHEKMLAYLFAEVVNHPDQAYQTTEKGIQWLREQGIEPRGETRHG</sequence>
<organism evidence="2 3">
    <name type="scientific">Halomonas johnsoniae</name>
    <dbReference type="NCBI Taxonomy" id="502832"/>
    <lineage>
        <taxon>Bacteria</taxon>
        <taxon>Pseudomonadati</taxon>
        <taxon>Pseudomonadota</taxon>
        <taxon>Gammaproteobacteria</taxon>
        <taxon>Oceanospirillales</taxon>
        <taxon>Halomonadaceae</taxon>
        <taxon>Halomonas</taxon>
    </lineage>
</organism>
<feature type="domain" description="Schlafen AlbA-2" evidence="1">
    <location>
        <begin position="21"/>
        <end position="128"/>
    </location>
</feature>
<evidence type="ECO:0000313" key="3">
    <source>
        <dbReference type="Proteomes" id="UP000647585"/>
    </source>
</evidence>
<dbReference type="InterPro" id="IPR038461">
    <property type="entry name" value="Schlafen_AlbA_2_dom_sf"/>
</dbReference>
<dbReference type="Pfam" id="PF13749">
    <property type="entry name" value="HATPase_c_4"/>
    <property type="match status" value="1"/>
</dbReference>
<dbReference type="Pfam" id="PF04326">
    <property type="entry name" value="SLFN_AlbA_2"/>
    <property type="match status" value="1"/>
</dbReference>
<protein>
    <recommendedName>
        <fullName evidence="1">Schlafen AlbA-2 domain-containing protein</fullName>
    </recommendedName>
</protein>
<gene>
    <name evidence="2" type="ORF">GCM10007158_32320</name>
</gene>
<evidence type="ECO:0000313" key="2">
    <source>
        <dbReference type="EMBL" id="GGW69272.1"/>
    </source>
</evidence>
<dbReference type="Gene3D" id="3.30.565.60">
    <property type="match status" value="1"/>
</dbReference>
<dbReference type="RefSeq" id="WP_193462075.1">
    <property type="nucleotide sequence ID" value="NZ_BMXO01000019.1"/>
</dbReference>
<proteinExistence type="predicted"/>
<dbReference type="InterPro" id="IPR038475">
    <property type="entry name" value="RecG_C_sf"/>
</dbReference>
<dbReference type="PANTHER" id="PTHR30595:SF6">
    <property type="entry name" value="SCHLAFEN ALBA-2 DOMAIN-CONTAINING PROTEIN"/>
    <property type="match status" value="1"/>
</dbReference>